<sequence>MRFLVDECVGPSVVRWLRENNHDASSAFEDCRGWEDERILEKACTEGRIVVTMDKDFGDMIFRMKLPHRGIILLRSAYCGPSDKISMMKKVLSLDESDLSGRFVVVTETAIRISGAITD</sequence>
<dbReference type="Pfam" id="PF18480">
    <property type="entry name" value="DUF5615"/>
    <property type="match status" value="1"/>
</dbReference>
<name>A0A0W8F9M8_9ZZZZ</name>
<proteinExistence type="predicted"/>
<accession>A0A0W8F9M8</accession>
<organism evidence="2">
    <name type="scientific">hydrocarbon metagenome</name>
    <dbReference type="NCBI Taxonomy" id="938273"/>
    <lineage>
        <taxon>unclassified sequences</taxon>
        <taxon>metagenomes</taxon>
        <taxon>ecological metagenomes</taxon>
    </lineage>
</organism>
<dbReference type="AlphaFoldDB" id="A0A0W8F9M8"/>
<comment type="caution">
    <text evidence="2">The sequence shown here is derived from an EMBL/GenBank/DDBJ whole genome shotgun (WGS) entry which is preliminary data.</text>
</comment>
<feature type="domain" description="DUF5615" evidence="1">
    <location>
        <begin position="1"/>
        <end position="108"/>
    </location>
</feature>
<evidence type="ECO:0000313" key="2">
    <source>
        <dbReference type="EMBL" id="KUG17604.1"/>
    </source>
</evidence>
<gene>
    <name evidence="2" type="ORF">ASZ90_012696</name>
</gene>
<evidence type="ECO:0000259" key="1">
    <source>
        <dbReference type="Pfam" id="PF18480"/>
    </source>
</evidence>
<dbReference type="EMBL" id="LNQE01001430">
    <property type="protein sequence ID" value="KUG17604.1"/>
    <property type="molecule type" value="Genomic_DNA"/>
</dbReference>
<dbReference type="InterPro" id="IPR041049">
    <property type="entry name" value="DUF5615"/>
</dbReference>
<reference evidence="2" key="1">
    <citation type="journal article" date="2015" name="Proc. Natl. Acad. Sci. U.S.A.">
        <title>Networks of energetic and metabolic interactions define dynamics in microbial communities.</title>
        <authorList>
            <person name="Embree M."/>
            <person name="Liu J.K."/>
            <person name="Al-Bassam M.M."/>
            <person name="Zengler K."/>
        </authorList>
    </citation>
    <scope>NUCLEOTIDE SEQUENCE</scope>
</reference>
<protein>
    <recommendedName>
        <fullName evidence="1">DUF5615 domain-containing protein</fullName>
    </recommendedName>
</protein>